<evidence type="ECO:0008006" key="5">
    <source>
        <dbReference type="Google" id="ProtNLM"/>
    </source>
</evidence>
<evidence type="ECO:0000256" key="2">
    <source>
        <dbReference type="SAM" id="SignalP"/>
    </source>
</evidence>
<evidence type="ECO:0000256" key="1">
    <source>
        <dbReference type="SAM" id="MobiDB-lite"/>
    </source>
</evidence>
<accession>A0ABZ2Z0B3</accession>
<keyword evidence="4" id="KW-1185">Reference proteome</keyword>
<feature type="signal peptide" evidence="2">
    <location>
        <begin position="1"/>
        <end position="22"/>
    </location>
</feature>
<sequence length="423" mass="46351">MIRKMKRSFFFVLLLAAVVSCKKNNGDEGIPQKLPEPKVEEHGTPQGTPVVKSIGPAGGSIQSADGNIAVDIPAGAVSAATNFSIQTVTPTLEAATGPSYRLLPENVQFQKDVKITLRYTDSNLIGTNEDDLYLAYQDAQGYWNREIMTGIDKANKKLTAQTRHFSDWTIERVFRVEIASSDRVLEANEQAMLLVQYQDVKKGTNQIIQGVWVPDKNIETWFATGPGTFDNTKHHKVNYKAPASIPKTEEIAVGVRIRNLVNRRNPDRPGNTGLVIVQVPITLLPAEYFVWEVDGTMYFANSTDGTRVGNNITLIGTGLLGGLNITANAEKGEGKYVTGSLQEDKKIHVQLGFPQGTYTIYQSTIFNCNGKVMYGAGSMNIEKFGRIGEAITGTVTATVYVPGSGCNLRSKKVTGKFRIIRKL</sequence>
<protein>
    <recommendedName>
        <fullName evidence="5">ZU5 domain-containing protein</fullName>
    </recommendedName>
</protein>
<dbReference type="RefSeq" id="WP_341840471.1">
    <property type="nucleotide sequence ID" value="NZ_CP149792.1"/>
</dbReference>
<dbReference type="EMBL" id="CP150096">
    <property type="protein sequence ID" value="WZN45721.1"/>
    <property type="molecule type" value="Genomic_DNA"/>
</dbReference>
<feature type="region of interest" description="Disordered" evidence="1">
    <location>
        <begin position="26"/>
        <end position="46"/>
    </location>
</feature>
<dbReference type="Proteomes" id="UP001449657">
    <property type="component" value="Chromosome"/>
</dbReference>
<gene>
    <name evidence="3" type="ORF">WJU22_22740</name>
</gene>
<name>A0ABZ2Z0B3_9BACT</name>
<feature type="chain" id="PRO_5047314841" description="ZU5 domain-containing protein" evidence="2">
    <location>
        <begin position="23"/>
        <end position="423"/>
    </location>
</feature>
<evidence type="ECO:0000313" key="4">
    <source>
        <dbReference type="Proteomes" id="UP001449657"/>
    </source>
</evidence>
<evidence type="ECO:0000313" key="3">
    <source>
        <dbReference type="EMBL" id="WZN45721.1"/>
    </source>
</evidence>
<reference evidence="3 4" key="1">
    <citation type="submission" date="2024-03" db="EMBL/GenBank/DDBJ databases">
        <title>Chitinophaga caseinilytica sp. nov., a casein hydrolysing bacterium isolated from forest soil.</title>
        <authorList>
            <person name="Lee D.S."/>
            <person name="Han D.M."/>
            <person name="Baek J.H."/>
            <person name="Choi D.G."/>
            <person name="Jeon J.H."/>
            <person name="Jeon C.O."/>
        </authorList>
    </citation>
    <scope>NUCLEOTIDE SEQUENCE [LARGE SCALE GENOMIC DNA]</scope>
    <source>
        <strain evidence="3 4">KACC 19118</strain>
    </source>
</reference>
<keyword evidence="2" id="KW-0732">Signal</keyword>
<proteinExistence type="predicted"/>
<dbReference type="PROSITE" id="PS51257">
    <property type="entry name" value="PROKAR_LIPOPROTEIN"/>
    <property type="match status" value="1"/>
</dbReference>
<organism evidence="3 4">
    <name type="scientific">Chitinophaga caseinilytica</name>
    <dbReference type="NCBI Taxonomy" id="2267521"/>
    <lineage>
        <taxon>Bacteria</taxon>
        <taxon>Pseudomonadati</taxon>
        <taxon>Bacteroidota</taxon>
        <taxon>Chitinophagia</taxon>
        <taxon>Chitinophagales</taxon>
        <taxon>Chitinophagaceae</taxon>
        <taxon>Chitinophaga</taxon>
    </lineage>
</organism>
<dbReference type="Gene3D" id="2.60.220.30">
    <property type="match status" value="1"/>
</dbReference>